<dbReference type="SUPFAM" id="SSF51338">
    <property type="entry name" value="Composite domain of metallo-dependent hydrolases"/>
    <property type="match status" value="1"/>
</dbReference>
<dbReference type="RefSeq" id="WP_307253620.1">
    <property type="nucleotide sequence ID" value="NZ_JAUSTO010000004.1"/>
</dbReference>
<dbReference type="PANTHER" id="PTHR42717:SF1">
    <property type="entry name" value="IMIDAZOLONEPROPIONASE AND RELATED AMIDOHYDROLASES"/>
    <property type="match status" value="1"/>
</dbReference>
<dbReference type="EC" id="3.5.2.3" evidence="2"/>
<dbReference type="Proteomes" id="UP001241537">
    <property type="component" value="Unassembled WGS sequence"/>
</dbReference>
<proteinExistence type="predicted"/>
<dbReference type="EMBL" id="JAUSTO010000004">
    <property type="protein sequence ID" value="MDQ0152196.1"/>
    <property type="molecule type" value="Genomic_DNA"/>
</dbReference>
<accession>A0AAE3V9I6</accession>
<gene>
    <name evidence="2" type="ORF">J2S20_000881</name>
</gene>
<dbReference type="Gene3D" id="3.20.20.140">
    <property type="entry name" value="Metal-dependent hydrolases"/>
    <property type="match status" value="1"/>
</dbReference>
<dbReference type="InterPro" id="IPR011059">
    <property type="entry name" value="Metal-dep_hydrolase_composite"/>
</dbReference>
<dbReference type="Pfam" id="PF01979">
    <property type="entry name" value="Amidohydro_1"/>
    <property type="match status" value="1"/>
</dbReference>
<evidence type="ECO:0000313" key="3">
    <source>
        <dbReference type="Proteomes" id="UP001241537"/>
    </source>
</evidence>
<keyword evidence="2" id="KW-0378">Hydrolase</keyword>
<dbReference type="InterPro" id="IPR006680">
    <property type="entry name" value="Amidohydro-rel"/>
</dbReference>
<dbReference type="InterPro" id="IPR032466">
    <property type="entry name" value="Metal_Hydrolase"/>
</dbReference>
<organism evidence="2 3">
    <name type="scientific">Moryella indoligenes</name>
    <dbReference type="NCBI Taxonomy" id="371674"/>
    <lineage>
        <taxon>Bacteria</taxon>
        <taxon>Bacillati</taxon>
        <taxon>Bacillota</taxon>
        <taxon>Clostridia</taxon>
        <taxon>Lachnospirales</taxon>
        <taxon>Lachnospiraceae</taxon>
        <taxon>Moryella</taxon>
    </lineage>
</organism>
<dbReference type="SUPFAM" id="SSF51556">
    <property type="entry name" value="Metallo-dependent hydrolases"/>
    <property type="match status" value="1"/>
</dbReference>
<comment type="caution">
    <text evidence="2">The sequence shown here is derived from an EMBL/GenBank/DDBJ whole genome shotgun (WGS) entry which is preliminary data.</text>
</comment>
<dbReference type="PANTHER" id="PTHR42717">
    <property type="entry name" value="DIHYDROOROTASE-RELATED"/>
    <property type="match status" value="1"/>
</dbReference>
<protein>
    <submittedName>
        <fullName evidence="2">Dihydroorotase</fullName>
        <ecNumber evidence="2">3.5.2.3</ecNumber>
    </submittedName>
</protein>
<dbReference type="Gene3D" id="2.30.40.10">
    <property type="entry name" value="Urease, subunit C, domain 1"/>
    <property type="match status" value="1"/>
</dbReference>
<name>A0AAE3V9I6_9FIRM</name>
<dbReference type="GO" id="GO:0004151">
    <property type="term" value="F:dihydroorotase activity"/>
    <property type="evidence" value="ECO:0007669"/>
    <property type="project" value="UniProtKB-EC"/>
</dbReference>
<evidence type="ECO:0000259" key="1">
    <source>
        <dbReference type="Pfam" id="PF01979"/>
    </source>
</evidence>
<sequence>MLIIRNGRVIDPLNHVDAVCDLAIEGKQIVSVEKAMQPGEKDRVIDAEGCYVLPGLIDHHAHLAPLARIGIPSEAVCFASGVTTAVDAGSTGCANFIAHHGAVEQMRLSVRAYLNVTTTGLDTLPGCLEDVDPAHWDREGIRECFRSFGDILAGLKLRTSAPIVGKLGYEPLEATVELAEELGVPVMVHCTNPPGPLSELLNILRPGDTITHMYMNIGSSLIDEKEKILEAAYLARARGVYFEAADARAHFGLPVARAAIAQGFYPDFIATDLTRLSMYLRPTAFNLAMQISKYAALGIPFDKVVECVTVNPARELGLLDRAGSLTVGHPADITVFRPVDCDTVHGDRPYGDKDQQVFTGHKLYRPMLTVKNGEMVYRDMGF</sequence>
<dbReference type="AlphaFoldDB" id="A0AAE3V9I6"/>
<evidence type="ECO:0000313" key="2">
    <source>
        <dbReference type="EMBL" id="MDQ0152196.1"/>
    </source>
</evidence>
<dbReference type="InterPro" id="IPR020043">
    <property type="entry name" value="Deacetylase_Atu3266-like"/>
</dbReference>
<dbReference type="GO" id="GO:0019213">
    <property type="term" value="F:deacetylase activity"/>
    <property type="evidence" value="ECO:0007669"/>
    <property type="project" value="InterPro"/>
</dbReference>
<feature type="domain" description="Amidohydrolase-related" evidence="1">
    <location>
        <begin position="51"/>
        <end position="354"/>
    </location>
</feature>
<keyword evidence="3" id="KW-1185">Reference proteome</keyword>
<reference evidence="2" key="1">
    <citation type="submission" date="2023-07" db="EMBL/GenBank/DDBJ databases">
        <title>Genomic Encyclopedia of Type Strains, Phase IV (KMG-IV): sequencing the most valuable type-strain genomes for metagenomic binning, comparative biology and taxonomic classification.</title>
        <authorList>
            <person name="Goeker M."/>
        </authorList>
    </citation>
    <scope>NUCLEOTIDE SEQUENCE</scope>
    <source>
        <strain evidence="2">DSM 19659</strain>
    </source>
</reference>